<accession>A0A4U2EU57</accession>
<dbReference type="Proteomes" id="UP000305840">
    <property type="component" value="Unassembled WGS sequence"/>
</dbReference>
<sequence>MSKIIKAAFDGSANDSISGIIAKVMALRLEESEYKNDEFYLSDENYELANIIIGQLDDQAQKLREAYREIGLSAHVESYFDSLTINELFVANSCIREFEMILNAKYYAMSGCVIVSGASVMQIMKQIRMSAAKLRRVIGDLMSVERQLRVASTNKYDSSFEMTSDKITKLKLATEAAITSHS</sequence>
<gene>
    <name evidence="1" type="ORF">FCV91_14310</name>
</gene>
<evidence type="ECO:0000313" key="1">
    <source>
        <dbReference type="EMBL" id="TKG07265.1"/>
    </source>
</evidence>
<evidence type="ECO:0000313" key="2">
    <source>
        <dbReference type="Proteomes" id="UP000305840"/>
    </source>
</evidence>
<dbReference type="EMBL" id="SYVO01000052">
    <property type="protein sequence ID" value="TKG07265.1"/>
    <property type="molecule type" value="Genomic_DNA"/>
</dbReference>
<organism evidence="1 2">
    <name type="scientific">Vibrio lentus</name>
    <dbReference type="NCBI Taxonomy" id="136468"/>
    <lineage>
        <taxon>Bacteria</taxon>
        <taxon>Pseudomonadati</taxon>
        <taxon>Pseudomonadota</taxon>
        <taxon>Gammaproteobacteria</taxon>
        <taxon>Vibrionales</taxon>
        <taxon>Vibrionaceae</taxon>
        <taxon>Vibrio</taxon>
    </lineage>
</organism>
<reference evidence="1 2" key="1">
    <citation type="submission" date="2019-04" db="EMBL/GenBank/DDBJ databases">
        <title>A reverse ecology approach based on a biological definition of microbial populations.</title>
        <authorList>
            <person name="Arevalo P."/>
            <person name="Vaninsberghe D."/>
            <person name="Elsherbini J."/>
            <person name="Gore J."/>
            <person name="Polz M."/>
        </authorList>
    </citation>
    <scope>NUCLEOTIDE SEQUENCE [LARGE SCALE GENOMIC DNA]</scope>
    <source>
        <strain evidence="1 2">10N.222.48.A1</strain>
    </source>
</reference>
<protein>
    <submittedName>
        <fullName evidence="1">Uncharacterized protein</fullName>
    </submittedName>
</protein>
<proteinExistence type="predicted"/>
<comment type="caution">
    <text evidence="1">The sequence shown here is derived from an EMBL/GenBank/DDBJ whole genome shotgun (WGS) entry which is preliminary data.</text>
</comment>
<name>A0A4U2EU57_9VIBR</name>
<dbReference type="AlphaFoldDB" id="A0A4U2EU57"/>
<dbReference type="RefSeq" id="WP_102491538.1">
    <property type="nucleotide sequence ID" value="NZ_SYVO01000052.1"/>
</dbReference>